<keyword evidence="9" id="KW-0472">Membrane</keyword>
<dbReference type="Proteomes" id="UP000308652">
    <property type="component" value="Unassembled WGS sequence"/>
</dbReference>
<organism evidence="10 11">
    <name type="scientific">Crucibulum laeve</name>
    <dbReference type="NCBI Taxonomy" id="68775"/>
    <lineage>
        <taxon>Eukaryota</taxon>
        <taxon>Fungi</taxon>
        <taxon>Dikarya</taxon>
        <taxon>Basidiomycota</taxon>
        <taxon>Agaricomycotina</taxon>
        <taxon>Agaricomycetes</taxon>
        <taxon>Agaricomycetidae</taxon>
        <taxon>Agaricales</taxon>
        <taxon>Agaricineae</taxon>
        <taxon>Nidulariaceae</taxon>
        <taxon>Crucibulum</taxon>
    </lineage>
</organism>
<dbReference type="OrthoDB" id="6692864at2759"/>
<protein>
    <submittedName>
        <fullName evidence="10">Cytochrome P450</fullName>
    </submittedName>
</protein>
<evidence type="ECO:0000256" key="2">
    <source>
        <dbReference type="ARBA" id="ARBA00005179"/>
    </source>
</evidence>
<evidence type="ECO:0000256" key="7">
    <source>
        <dbReference type="ARBA" id="ARBA00023033"/>
    </source>
</evidence>
<sequence length="563" mass="62932">MLGLKHSLLAGVVVHQIIQRREPTILQFLSGLFLFNFVVFLQAFFSSTSHHSELFTAFLSLRSAFFLSSAFLLSLLLSIVVYRLSPIHPLAGYPGPVPAKISKWWVAWWITKGDRHLVLQKLHEQYGPWLRIGPNELSVNLPSAVRPIYSQMFRAPFYQGSPQDADALITTTSRSEHASRLVSWSKAFSSEPLRRFRELAHARTAQLVEILHRESSSTLISDGKVDLSHWIPLWSMDVMGDMSFSGGFEMLAAGKDSEGWMEALHKGVMFVVVIGQLPWLRDLIALLPAPGPIITFRRFANSKVKETRSNSDEGGVAGKLNILGIIQNPSSSGPVLTHAEAAADASFIVIAGSNTVSEGSTALLRYIIGDRQIQDHIRKELAALEKEDVDLEMDSGSAKLARLEYLDACVMEALRIMPPVAAGPPRYADRPTQVLDQVIPQGTTVSCPIWTMHRDPANFTQPEKFIPERWLSNGSHPSLKNMKGEMEYLHNTEAFVPFTYGPVVCIGKPVALHNMKYLIAKLLASFEIEFADRFDVTAFDQSWKEHNLWIHNPLAVKMKPLQM</sequence>
<keyword evidence="6 8" id="KW-0408">Iron</keyword>
<dbReference type="InterPro" id="IPR002403">
    <property type="entry name" value="Cyt_P450_E_grp-IV"/>
</dbReference>
<evidence type="ECO:0000256" key="3">
    <source>
        <dbReference type="ARBA" id="ARBA00010617"/>
    </source>
</evidence>
<accession>A0A5C3LP30</accession>
<evidence type="ECO:0000313" key="11">
    <source>
        <dbReference type="Proteomes" id="UP000308652"/>
    </source>
</evidence>
<keyword evidence="9" id="KW-0812">Transmembrane</keyword>
<proteinExistence type="inferred from homology"/>
<feature type="transmembrane region" description="Helical" evidence="9">
    <location>
        <begin position="25"/>
        <end position="45"/>
    </location>
</feature>
<dbReference type="InterPro" id="IPR036396">
    <property type="entry name" value="Cyt_P450_sf"/>
</dbReference>
<dbReference type="InterPro" id="IPR001128">
    <property type="entry name" value="Cyt_P450"/>
</dbReference>
<dbReference type="EMBL" id="ML213637">
    <property type="protein sequence ID" value="TFK34043.1"/>
    <property type="molecule type" value="Genomic_DNA"/>
</dbReference>
<keyword evidence="5" id="KW-0560">Oxidoreductase</keyword>
<evidence type="ECO:0000256" key="6">
    <source>
        <dbReference type="ARBA" id="ARBA00023004"/>
    </source>
</evidence>
<comment type="pathway">
    <text evidence="2">Secondary metabolite biosynthesis.</text>
</comment>
<evidence type="ECO:0000256" key="8">
    <source>
        <dbReference type="PIRSR" id="PIRSR602403-1"/>
    </source>
</evidence>
<dbReference type="GO" id="GO:0005506">
    <property type="term" value="F:iron ion binding"/>
    <property type="evidence" value="ECO:0007669"/>
    <property type="project" value="InterPro"/>
</dbReference>
<evidence type="ECO:0000256" key="9">
    <source>
        <dbReference type="SAM" id="Phobius"/>
    </source>
</evidence>
<dbReference type="PANTHER" id="PTHR24305">
    <property type="entry name" value="CYTOCHROME P450"/>
    <property type="match status" value="1"/>
</dbReference>
<reference evidence="10 11" key="1">
    <citation type="journal article" date="2019" name="Nat. Ecol. Evol.">
        <title>Megaphylogeny resolves global patterns of mushroom evolution.</title>
        <authorList>
            <person name="Varga T."/>
            <person name="Krizsan K."/>
            <person name="Foldi C."/>
            <person name="Dima B."/>
            <person name="Sanchez-Garcia M."/>
            <person name="Sanchez-Ramirez S."/>
            <person name="Szollosi G.J."/>
            <person name="Szarkandi J.G."/>
            <person name="Papp V."/>
            <person name="Albert L."/>
            <person name="Andreopoulos W."/>
            <person name="Angelini C."/>
            <person name="Antonin V."/>
            <person name="Barry K.W."/>
            <person name="Bougher N.L."/>
            <person name="Buchanan P."/>
            <person name="Buyck B."/>
            <person name="Bense V."/>
            <person name="Catcheside P."/>
            <person name="Chovatia M."/>
            <person name="Cooper J."/>
            <person name="Damon W."/>
            <person name="Desjardin D."/>
            <person name="Finy P."/>
            <person name="Geml J."/>
            <person name="Haridas S."/>
            <person name="Hughes K."/>
            <person name="Justo A."/>
            <person name="Karasinski D."/>
            <person name="Kautmanova I."/>
            <person name="Kiss B."/>
            <person name="Kocsube S."/>
            <person name="Kotiranta H."/>
            <person name="LaButti K.M."/>
            <person name="Lechner B.E."/>
            <person name="Liimatainen K."/>
            <person name="Lipzen A."/>
            <person name="Lukacs Z."/>
            <person name="Mihaltcheva S."/>
            <person name="Morgado L.N."/>
            <person name="Niskanen T."/>
            <person name="Noordeloos M.E."/>
            <person name="Ohm R.A."/>
            <person name="Ortiz-Santana B."/>
            <person name="Ovrebo C."/>
            <person name="Racz N."/>
            <person name="Riley R."/>
            <person name="Savchenko A."/>
            <person name="Shiryaev A."/>
            <person name="Soop K."/>
            <person name="Spirin V."/>
            <person name="Szebenyi C."/>
            <person name="Tomsovsky M."/>
            <person name="Tulloss R.E."/>
            <person name="Uehling J."/>
            <person name="Grigoriev I.V."/>
            <person name="Vagvolgyi C."/>
            <person name="Papp T."/>
            <person name="Martin F.M."/>
            <person name="Miettinen O."/>
            <person name="Hibbett D.S."/>
            <person name="Nagy L.G."/>
        </authorList>
    </citation>
    <scope>NUCLEOTIDE SEQUENCE [LARGE SCALE GENOMIC DNA]</scope>
    <source>
        <strain evidence="10 11">CBS 166.37</strain>
    </source>
</reference>
<dbReference type="AlphaFoldDB" id="A0A5C3LP30"/>
<dbReference type="InterPro" id="IPR050121">
    <property type="entry name" value="Cytochrome_P450_monoxygenase"/>
</dbReference>
<dbReference type="GO" id="GO:0004497">
    <property type="term" value="F:monooxygenase activity"/>
    <property type="evidence" value="ECO:0007669"/>
    <property type="project" value="UniProtKB-KW"/>
</dbReference>
<comment type="cofactor">
    <cofactor evidence="1 8">
        <name>heme</name>
        <dbReference type="ChEBI" id="CHEBI:30413"/>
    </cofactor>
</comment>
<evidence type="ECO:0000256" key="1">
    <source>
        <dbReference type="ARBA" id="ARBA00001971"/>
    </source>
</evidence>
<feature type="transmembrane region" description="Helical" evidence="9">
    <location>
        <begin position="65"/>
        <end position="84"/>
    </location>
</feature>
<keyword evidence="8" id="KW-0349">Heme</keyword>
<dbReference type="STRING" id="68775.A0A5C3LP30"/>
<keyword evidence="9" id="KW-1133">Transmembrane helix</keyword>
<dbReference type="PANTHER" id="PTHR24305:SF187">
    <property type="entry name" value="P450, PUTATIVE (EUROFUNG)-RELATED"/>
    <property type="match status" value="1"/>
</dbReference>
<keyword evidence="11" id="KW-1185">Reference proteome</keyword>
<dbReference type="GO" id="GO:0016705">
    <property type="term" value="F:oxidoreductase activity, acting on paired donors, with incorporation or reduction of molecular oxygen"/>
    <property type="evidence" value="ECO:0007669"/>
    <property type="project" value="InterPro"/>
</dbReference>
<dbReference type="SUPFAM" id="SSF48264">
    <property type="entry name" value="Cytochrome P450"/>
    <property type="match status" value="1"/>
</dbReference>
<evidence type="ECO:0000256" key="4">
    <source>
        <dbReference type="ARBA" id="ARBA00022723"/>
    </source>
</evidence>
<dbReference type="PRINTS" id="PR00465">
    <property type="entry name" value="EP450IV"/>
</dbReference>
<name>A0A5C3LP30_9AGAR</name>
<keyword evidence="4 8" id="KW-0479">Metal-binding</keyword>
<dbReference type="GO" id="GO:0020037">
    <property type="term" value="F:heme binding"/>
    <property type="evidence" value="ECO:0007669"/>
    <property type="project" value="InterPro"/>
</dbReference>
<evidence type="ECO:0000256" key="5">
    <source>
        <dbReference type="ARBA" id="ARBA00023002"/>
    </source>
</evidence>
<dbReference type="Gene3D" id="1.10.630.10">
    <property type="entry name" value="Cytochrome P450"/>
    <property type="match status" value="1"/>
</dbReference>
<comment type="similarity">
    <text evidence="3">Belongs to the cytochrome P450 family.</text>
</comment>
<feature type="binding site" description="axial binding residue" evidence="8">
    <location>
        <position position="505"/>
    </location>
    <ligand>
        <name>heme</name>
        <dbReference type="ChEBI" id="CHEBI:30413"/>
    </ligand>
    <ligandPart>
        <name>Fe</name>
        <dbReference type="ChEBI" id="CHEBI:18248"/>
    </ligandPart>
</feature>
<keyword evidence="7" id="KW-0503">Monooxygenase</keyword>
<dbReference type="Pfam" id="PF00067">
    <property type="entry name" value="p450"/>
    <property type="match status" value="1"/>
</dbReference>
<gene>
    <name evidence="10" type="ORF">BDQ12DRAFT_657293</name>
</gene>
<evidence type="ECO:0000313" key="10">
    <source>
        <dbReference type="EMBL" id="TFK34043.1"/>
    </source>
</evidence>